<keyword evidence="2" id="KW-1185">Reference proteome</keyword>
<protein>
    <recommendedName>
        <fullName evidence="3">Restriction endonuclease subunit S</fullName>
    </recommendedName>
</protein>
<dbReference type="AlphaFoldDB" id="A0A916NQ63"/>
<reference evidence="1" key="1">
    <citation type="submission" date="2021-06" db="EMBL/GenBank/DDBJ databases">
        <authorList>
            <person name="Criscuolo A."/>
        </authorList>
    </citation>
    <scope>NUCLEOTIDE SEQUENCE</scope>
    <source>
        <strain evidence="1">CIP111600</strain>
    </source>
</reference>
<dbReference type="EMBL" id="CAJVAS010000013">
    <property type="protein sequence ID" value="CAG7630508.1"/>
    <property type="molecule type" value="Genomic_DNA"/>
</dbReference>
<proteinExistence type="predicted"/>
<accession>A0A916NQ63</accession>
<gene>
    <name evidence="1" type="ORF">PAESOLCIP111_03198</name>
</gene>
<sequence length="119" mass="13355">MSRTASYHKMLRSIQDFQHNIALILEAQAHEAARSRHWVCNHLDSSHYMNHYEQVRRTGEIHNQLLEVINGLTRMEQALAKNLQALLIEPEPAVPEATGGGMENYGDMMSLGGTNDVSG</sequence>
<dbReference type="Proteomes" id="UP000693672">
    <property type="component" value="Unassembled WGS sequence"/>
</dbReference>
<comment type="caution">
    <text evidence="1">The sequence shown here is derived from an EMBL/GenBank/DDBJ whole genome shotgun (WGS) entry which is preliminary data.</text>
</comment>
<dbReference type="Pfam" id="PF26595">
    <property type="entry name" value="A_ENA"/>
    <property type="match status" value="1"/>
</dbReference>
<dbReference type="InterPro" id="IPR058705">
    <property type="entry name" value="A_ENA"/>
</dbReference>
<evidence type="ECO:0008006" key="3">
    <source>
        <dbReference type="Google" id="ProtNLM"/>
    </source>
</evidence>
<organism evidence="1 2">
    <name type="scientific">Paenibacillus solanacearum</name>
    <dbReference type="NCBI Taxonomy" id="2048548"/>
    <lineage>
        <taxon>Bacteria</taxon>
        <taxon>Bacillati</taxon>
        <taxon>Bacillota</taxon>
        <taxon>Bacilli</taxon>
        <taxon>Bacillales</taxon>
        <taxon>Paenibacillaceae</taxon>
        <taxon>Paenibacillus</taxon>
    </lineage>
</organism>
<evidence type="ECO:0000313" key="1">
    <source>
        <dbReference type="EMBL" id="CAG7630508.1"/>
    </source>
</evidence>
<dbReference type="RefSeq" id="WP_218092961.1">
    <property type="nucleotide sequence ID" value="NZ_CAJVAS010000013.1"/>
</dbReference>
<evidence type="ECO:0000313" key="2">
    <source>
        <dbReference type="Proteomes" id="UP000693672"/>
    </source>
</evidence>
<name>A0A916NQ63_9BACL</name>